<dbReference type="GO" id="GO:0004553">
    <property type="term" value="F:hydrolase activity, hydrolyzing O-glycosyl compounds"/>
    <property type="evidence" value="ECO:0007669"/>
    <property type="project" value="InterPro"/>
</dbReference>
<evidence type="ECO:0000256" key="1">
    <source>
        <dbReference type="ARBA" id="ARBA00009809"/>
    </source>
</evidence>
<dbReference type="GO" id="GO:0005975">
    <property type="term" value="P:carbohydrate metabolic process"/>
    <property type="evidence" value="ECO:0007669"/>
    <property type="project" value="InterPro"/>
</dbReference>
<dbReference type="PRINTS" id="PR00742">
    <property type="entry name" value="GLHYDRLASE35"/>
</dbReference>
<dbReference type="RefSeq" id="WP_101432818.1">
    <property type="nucleotide sequence ID" value="NZ_PCHJ01000016.1"/>
</dbReference>
<name>A0A2N3R9C3_9BIFI</name>
<comment type="similarity">
    <text evidence="1 2">Belongs to the glycosyl hydrolase 35 family.</text>
</comment>
<dbReference type="InterPro" id="IPR017853">
    <property type="entry name" value="GH"/>
</dbReference>
<evidence type="ECO:0000313" key="5">
    <source>
        <dbReference type="Proteomes" id="UP000233731"/>
    </source>
</evidence>
<dbReference type="EMBL" id="PCHJ01000016">
    <property type="protein sequence ID" value="PKV08958.1"/>
    <property type="molecule type" value="Genomic_DNA"/>
</dbReference>
<dbReference type="Pfam" id="PF01301">
    <property type="entry name" value="Glyco_hydro_35"/>
    <property type="match status" value="1"/>
</dbReference>
<comment type="caution">
    <text evidence="4">The sequence shown here is derived from an EMBL/GenBank/DDBJ whole genome shotgun (WGS) entry which is preliminary data.</text>
</comment>
<dbReference type="SUPFAM" id="SSF51445">
    <property type="entry name" value="(Trans)glycosidases"/>
    <property type="match status" value="1"/>
</dbReference>
<protein>
    <submittedName>
        <fullName evidence="4">Beta-galactosidase</fullName>
    </submittedName>
</protein>
<evidence type="ECO:0000256" key="2">
    <source>
        <dbReference type="RuleBase" id="RU003679"/>
    </source>
</evidence>
<dbReference type="InterPro" id="IPR001944">
    <property type="entry name" value="Glycoside_Hdrlase_35"/>
</dbReference>
<reference evidence="4 5" key="1">
    <citation type="submission" date="2017-10" db="EMBL/GenBank/DDBJ databases">
        <title>Bifidobacterium genomics.</title>
        <authorList>
            <person name="Lugli G.A."/>
            <person name="Milani C."/>
            <person name="Mancabelli L."/>
        </authorList>
    </citation>
    <scope>NUCLEOTIDE SEQUENCE [LARGE SCALE GENOMIC DNA]</scope>
    <source>
        <strain evidence="4 5">1460B</strain>
    </source>
</reference>
<organism evidence="4 5">
    <name type="scientific">Bifidobacterium asteroides</name>
    <dbReference type="NCBI Taxonomy" id="1684"/>
    <lineage>
        <taxon>Bacteria</taxon>
        <taxon>Bacillati</taxon>
        <taxon>Actinomycetota</taxon>
        <taxon>Actinomycetes</taxon>
        <taxon>Bifidobacteriales</taxon>
        <taxon>Bifidobacteriaceae</taxon>
        <taxon>Bifidobacterium</taxon>
    </lineage>
</organism>
<dbReference type="PANTHER" id="PTHR23421">
    <property type="entry name" value="BETA-GALACTOSIDASE RELATED"/>
    <property type="match status" value="1"/>
</dbReference>
<dbReference type="InterPro" id="IPR031330">
    <property type="entry name" value="Gly_Hdrlase_35_cat"/>
</dbReference>
<dbReference type="Proteomes" id="UP000233731">
    <property type="component" value="Unassembled WGS sequence"/>
</dbReference>
<proteinExistence type="inferred from homology"/>
<dbReference type="Gene3D" id="3.20.20.80">
    <property type="entry name" value="Glycosidases"/>
    <property type="match status" value="1"/>
</dbReference>
<sequence>MMRSNSQLITLPNKTDFRDDSRFLGSDFAGSDPYGHQMAFTSYYLSIDGQPTYMVMGEFIFERIDPWQWRDDLIKLKMSGINVVSTYVYWNFHQPKEGQWNNHGRMDVRKFACLCRELGLYLIIRIGPYVHSEIRNGGLPDWLYGKPYRVRESDQGFLSAVEDYFQHLGHELDGMMYAQGGPIIGCQVDNEYGHSSSPWEMTNGMGDEWVNMGGGGDQYMKDLRRIAERAGFVVPFYTATAWGGASTTKRALPMWGGYAYRPWLFFQPWMRTEKEHPATQEYLYQNFHSDEAVGRSSYDSFEPRYRPETMPYACCEIGAGMFNSYAYRFVVDPRSVDALANVKLASGCNFLGYYLYRGGTDPLIDGHYMNESQTPHIEYDFQAPIGQWGQIRESYRRLKTLHYFVRSFGSTLCGMHTVLPENAEMLSPEDTDTLRYAVRARDNSGFLFINNFQDHAQMHDKRQQNIDIVVPKRDGGQSNIQFRNLGLLAGENCILPFNMDCDGILVRSATMQPLLRTMVEGMITYVFFRPEGMPSASLFFDHDVVSLPDDGDCMIVYRHGETGKKVRFLFLSRVLADSLYCVSDPRPGAGVNDRVLFFSPEVILQDEGGIRLESAEDITTLFVYPKVQFVIANGRIHIGNGSDALARMECSLNSRDSTMRVDKVDKNKWALTIDLKHFTGLKNVMLNIKYQGDVGQAFIDGKLIHDNFNNGQTWQIGLHEYRDQLKESTLVIVIVPEKGNVAIDVDSPMAARHEQTTESRAELLSATLSNVYETRISLAVPGE</sequence>
<dbReference type="AlphaFoldDB" id="A0A2N3R9C3"/>
<accession>A0A2N3R9C3</accession>
<evidence type="ECO:0000313" key="4">
    <source>
        <dbReference type="EMBL" id="PKV08958.1"/>
    </source>
</evidence>
<feature type="domain" description="Glycoside hydrolase 35 catalytic" evidence="3">
    <location>
        <begin position="45"/>
        <end position="196"/>
    </location>
</feature>
<gene>
    <name evidence="4" type="ORF">CQR44_1274</name>
</gene>
<evidence type="ECO:0000259" key="3">
    <source>
        <dbReference type="Pfam" id="PF01301"/>
    </source>
</evidence>